<keyword evidence="4" id="KW-0028">Amino-acid biosynthesis</keyword>
<dbReference type="NCBIfam" id="TIGR00838">
    <property type="entry name" value="argH"/>
    <property type="match status" value="1"/>
</dbReference>
<reference evidence="10 11" key="1">
    <citation type="submission" date="2016-11" db="EMBL/GenBank/DDBJ databases">
        <authorList>
            <person name="Jaros S."/>
            <person name="Januszkiewicz K."/>
            <person name="Wedrychowicz H."/>
        </authorList>
    </citation>
    <scope>NUCLEOTIDE SEQUENCE [LARGE SCALE GENOMIC DNA]</scope>
    <source>
        <strain evidence="10 11">CGMCC 1.10190</strain>
    </source>
</reference>
<dbReference type="EC" id="4.3.2.1" evidence="3 6"/>
<evidence type="ECO:0000256" key="6">
    <source>
        <dbReference type="NCBIfam" id="TIGR00838"/>
    </source>
</evidence>
<dbReference type="PANTHER" id="PTHR43814">
    <property type="entry name" value="ARGININOSUCCINATE LYASE"/>
    <property type="match status" value="1"/>
</dbReference>
<proteinExistence type="predicted"/>
<comment type="catalytic activity">
    <reaction evidence="1">
        <text>2-(N(omega)-L-arginino)succinate = fumarate + L-arginine</text>
        <dbReference type="Rhea" id="RHEA:24020"/>
        <dbReference type="ChEBI" id="CHEBI:29806"/>
        <dbReference type="ChEBI" id="CHEBI:32682"/>
        <dbReference type="ChEBI" id="CHEBI:57472"/>
        <dbReference type="EC" id="4.3.2.1"/>
    </reaction>
</comment>
<evidence type="ECO:0000256" key="5">
    <source>
        <dbReference type="ARBA" id="ARBA00023239"/>
    </source>
</evidence>
<evidence type="ECO:0000256" key="4">
    <source>
        <dbReference type="ARBA" id="ARBA00022571"/>
    </source>
</evidence>
<evidence type="ECO:0000259" key="8">
    <source>
        <dbReference type="Pfam" id="PF00206"/>
    </source>
</evidence>
<dbReference type="InterPro" id="IPR024083">
    <property type="entry name" value="Fumarase/histidase_N"/>
</dbReference>
<dbReference type="SUPFAM" id="SSF48557">
    <property type="entry name" value="L-aspartase-like"/>
    <property type="match status" value="1"/>
</dbReference>
<dbReference type="InterPro" id="IPR000362">
    <property type="entry name" value="Fumarate_lyase_fam"/>
</dbReference>
<dbReference type="Gene3D" id="1.10.40.30">
    <property type="entry name" value="Fumarase/aspartase (C-terminal domain)"/>
    <property type="match status" value="1"/>
</dbReference>
<dbReference type="Pfam" id="PF00206">
    <property type="entry name" value="Lyase_1"/>
    <property type="match status" value="1"/>
</dbReference>
<keyword evidence="7" id="KW-0175">Coiled coil</keyword>
<dbReference type="GO" id="GO:0042450">
    <property type="term" value="P:L-arginine biosynthetic process via ornithine"/>
    <property type="evidence" value="ECO:0007669"/>
    <property type="project" value="UniProtKB-UniRule"/>
</dbReference>
<dbReference type="Pfam" id="PF14698">
    <property type="entry name" value="ASL_C2"/>
    <property type="match status" value="1"/>
</dbReference>
<comment type="pathway">
    <text evidence="2">Amino-acid biosynthesis; L-arginine biosynthesis; L-arginine from L-ornithine and carbamoyl phosphate: step 3/3.</text>
</comment>
<dbReference type="GO" id="GO:0005829">
    <property type="term" value="C:cytosol"/>
    <property type="evidence" value="ECO:0007669"/>
    <property type="project" value="TreeGrafter"/>
</dbReference>
<dbReference type="Gene3D" id="1.10.275.10">
    <property type="entry name" value="Fumarase/aspartase (N-terminal domain)"/>
    <property type="match status" value="1"/>
</dbReference>
<sequence length="473" mass="52293">MYEYRSKAKTLSDATFEAQTAIHRAHIIMLAEQKIISRDEARAILAGLGAVNKAAQTNPSLFAYMVYERALMKEVGEVAGKMHIGRSRNDLVNAANRMYYREGINRIVGVMIRLREALVDQAKQNLDTVMPVYTHRKQAQPITLGHYLMAHAEALGRNIDRYEDLYRRVNLNPLGSAASAGTGFPLNRERTAELLGFDGLIVNTVEGVAAWDQIGELTTVNALFTSQLSRLASELQLWGTDEYGMLDFDGGYVGSSSIMPQKKNAVSLEYIRQASAEALGDVVTVMSSVNSVEYQHTMVREPLEPRSLDRVYVAADLMKGVVQTMTPQKARMRRAATDGFLAMTELADTLVRESGLTFRDADEVMAEVVQEAISRNIQGNQITRDMIRAAGQRVIGRNVEISGASLKDALDPQVNVDRRNGAGGPAASAVMAAIKEATQQIAEQKRRLAQREDKLKNKYSLLLKAEQDLALKK</sequence>
<dbReference type="InterPro" id="IPR022761">
    <property type="entry name" value="Fumarate_lyase_N"/>
</dbReference>
<dbReference type="Proteomes" id="UP000184226">
    <property type="component" value="Unassembled WGS sequence"/>
</dbReference>
<gene>
    <name evidence="10" type="ORF">SAMN04488135_10165</name>
</gene>
<keyword evidence="11" id="KW-1185">Reference proteome</keyword>
<dbReference type="InterPro" id="IPR009049">
    <property type="entry name" value="Argininosuccinate_lyase"/>
</dbReference>
<dbReference type="InterPro" id="IPR029419">
    <property type="entry name" value="Arg_succ_lyase_C"/>
</dbReference>
<dbReference type="AlphaFoldDB" id="A0A1M5LWC4"/>
<dbReference type="RefSeq" id="WP_178372237.1">
    <property type="nucleotide sequence ID" value="NZ_FQXE01000001.1"/>
</dbReference>
<dbReference type="EMBL" id="FQXE01000001">
    <property type="protein sequence ID" value="SHG69422.1"/>
    <property type="molecule type" value="Genomic_DNA"/>
</dbReference>
<dbReference type="Gene3D" id="1.20.200.10">
    <property type="entry name" value="Fumarase/aspartase (Central domain)"/>
    <property type="match status" value="1"/>
</dbReference>
<evidence type="ECO:0000256" key="7">
    <source>
        <dbReference type="SAM" id="Coils"/>
    </source>
</evidence>
<protein>
    <recommendedName>
        <fullName evidence="3 6">Argininosuccinate lyase</fullName>
        <ecNumber evidence="3 6">4.3.2.1</ecNumber>
    </recommendedName>
</protein>
<dbReference type="STRING" id="658167.SAMN04488135_10165"/>
<dbReference type="PRINTS" id="PR00149">
    <property type="entry name" value="FUMRATELYASE"/>
</dbReference>
<evidence type="ECO:0000313" key="11">
    <source>
        <dbReference type="Proteomes" id="UP000184226"/>
    </source>
</evidence>
<dbReference type="GO" id="GO:0004056">
    <property type="term" value="F:argininosuccinate lyase activity"/>
    <property type="evidence" value="ECO:0007669"/>
    <property type="project" value="UniProtKB-UniRule"/>
</dbReference>
<evidence type="ECO:0000256" key="1">
    <source>
        <dbReference type="ARBA" id="ARBA00000985"/>
    </source>
</evidence>
<dbReference type="InterPro" id="IPR008948">
    <property type="entry name" value="L-Aspartase-like"/>
</dbReference>
<evidence type="ECO:0000259" key="9">
    <source>
        <dbReference type="Pfam" id="PF14698"/>
    </source>
</evidence>
<accession>A0A1M5LWC4</accession>
<feature type="coiled-coil region" evidence="7">
    <location>
        <begin position="427"/>
        <end position="458"/>
    </location>
</feature>
<keyword evidence="5 10" id="KW-0456">Lyase</keyword>
<evidence type="ECO:0000313" key="10">
    <source>
        <dbReference type="EMBL" id="SHG69422.1"/>
    </source>
</evidence>
<dbReference type="UniPathway" id="UPA00068">
    <property type="reaction ID" value="UER00114"/>
</dbReference>
<dbReference type="CDD" id="cd01359">
    <property type="entry name" value="Argininosuccinate_lyase"/>
    <property type="match status" value="1"/>
</dbReference>
<feature type="domain" description="Fumarate lyase N-terminal" evidence="8">
    <location>
        <begin position="70"/>
        <end position="280"/>
    </location>
</feature>
<organism evidence="10 11">
    <name type="scientific">Pollutimonas bauzanensis</name>
    <dbReference type="NCBI Taxonomy" id="658167"/>
    <lineage>
        <taxon>Bacteria</taxon>
        <taxon>Pseudomonadati</taxon>
        <taxon>Pseudomonadota</taxon>
        <taxon>Betaproteobacteria</taxon>
        <taxon>Burkholderiales</taxon>
        <taxon>Alcaligenaceae</taxon>
        <taxon>Pollutimonas</taxon>
    </lineage>
</organism>
<name>A0A1M5LWC4_9BURK</name>
<dbReference type="PANTHER" id="PTHR43814:SF1">
    <property type="entry name" value="ARGININOSUCCINATE LYASE"/>
    <property type="match status" value="1"/>
</dbReference>
<feature type="domain" description="Argininosuccinate lyase C-terminal" evidence="9">
    <location>
        <begin position="340"/>
        <end position="416"/>
    </location>
</feature>
<evidence type="ECO:0000256" key="3">
    <source>
        <dbReference type="ARBA" id="ARBA00012338"/>
    </source>
</evidence>
<evidence type="ECO:0000256" key="2">
    <source>
        <dbReference type="ARBA" id="ARBA00004941"/>
    </source>
</evidence>
<keyword evidence="4" id="KW-0055">Arginine biosynthesis</keyword>
<dbReference type="PRINTS" id="PR00145">
    <property type="entry name" value="ARGSUCLYASE"/>
</dbReference>